<protein>
    <submittedName>
        <fullName evidence="2">Protein kinase</fullName>
    </submittedName>
</protein>
<dbReference type="PANTHER" id="PTHR24347">
    <property type="entry name" value="SERINE/THREONINE-PROTEIN KINASE"/>
    <property type="match status" value="1"/>
</dbReference>
<feature type="domain" description="Protein kinase" evidence="1">
    <location>
        <begin position="29"/>
        <end position="256"/>
    </location>
</feature>
<dbReference type="InterPro" id="IPR011009">
    <property type="entry name" value="Kinase-like_dom_sf"/>
</dbReference>
<dbReference type="RefSeq" id="WP_259871569.1">
    <property type="nucleotide sequence ID" value="NZ_JAMQJZ010000008.1"/>
</dbReference>
<name>A0A9X4AK28_9BACI</name>
<keyword evidence="2" id="KW-0808">Transferase</keyword>
<evidence type="ECO:0000313" key="2">
    <source>
        <dbReference type="EMBL" id="MDC3420968.1"/>
    </source>
</evidence>
<dbReference type="InterPro" id="IPR000719">
    <property type="entry name" value="Prot_kinase_dom"/>
</dbReference>
<reference evidence="2" key="1">
    <citation type="submission" date="2022-06" db="EMBL/GenBank/DDBJ databases">
        <title>Aquibacillus sp. a new bacterium isolated from soil saline samples.</title>
        <authorList>
            <person name="Galisteo C."/>
            <person name="De La Haba R."/>
            <person name="Sanchez-Porro C."/>
            <person name="Ventosa A."/>
        </authorList>
    </citation>
    <scope>NUCLEOTIDE SEQUENCE</scope>
    <source>
        <strain evidence="2">JCM 12387</strain>
    </source>
</reference>
<dbReference type="Proteomes" id="UP001145072">
    <property type="component" value="Unassembled WGS sequence"/>
</dbReference>
<dbReference type="Pfam" id="PF00069">
    <property type="entry name" value="Pkinase"/>
    <property type="match status" value="1"/>
</dbReference>
<sequence length="256" mass="30368">MNLCRAIKRSYRLMIDRFFKKGTFINERYQVNDLLGVGSYGISYLCEQVEEGKVCVVKQMTRSKRKKRIAEVYRKETEILGQLNHPNIPTLMECFVQQDFLFFSMEYINGKNLEDKLFEEREQFSEKYSLTLVKELVNILDYIHRKGICHGDIRIPNVILTEGKVNLIDFGLAIRVSNENKVDLFREDFYDIGDFLLFLLYSNYKKDIKKRRPWTEELSLHPKTIHLLKRLLGIEQPYSFCRDITVDIEQAIELLD</sequence>
<evidence type="ECO:0000259" key="1">
    <source>
        <dbReference type="PROSITE" id="PS50011"/>
    </source>
</evidence>
<dbReference type="EMBL" id="JAMQJZ010000008">
    <property type="protein sequence ID" value="MDC3420968.1"/>
    <property type="molecule type" value="Genomic_DNA"/>
</dbReference>
<accession>A0A9X4AK28</accession>
<comment type="caution">
    <text evidence="2">The sequence shown here is derived from an EMBL/GenBank/DDBJ whole genome shotgun (WGS) entry which is preliminary data.</text>
</comment>
<keyword evidence="2" id="KW-0418">Kinase</keyword>
<dbReference type="PROSITE" id="PS50011">
    <property type="entry name" value="PROTEIN_KINASE_DOM"/>
    <property type="match status" value="1"/>
</dbReference>
<evidence type="ECO:0000313" key="3">
    <source>
        <dbReference type="Proteomes" id="UP001145072"/>
    </source>
</evidence>
<keyword evidence="3" id="KW-1185">Reference proteome</keyword>
<gene>
    <name evidence="2" type="ORF">NC661_11365</name>
</gene>
<dbReference type="GO" id="GO:0004672">
    <property type="term" value="F:protein kinase activity"/>
    <property type="evidence" value="ECO:0007669"/>
    <property type="project" value="InterPro"/>
</dbReference>
<proteinExistence type="predicted"/>
<organism evidence="2 3">
    <name type="scientific">Aquibacillus koreensis</name>
    <dbReference type="NCBI Taxonomy" id="279446"/>
    <lineage>
        <taxon>Bacteria</taxon>
        <taxon>Bacillati</taxon>
        <taxon>Bacillota</taxon>
        <taxon>Bacilli</taxon>
        <taxon>Bacillales</taxon>
        <taxon>Bacillaceae</taxon>
        <taxon>Aquibacillus</taxon>
    </lineage>
</organism>
<dbReference type="AlphaFoldDB" id="A0A9X4AK28"/>
<dbReference type="GO" id="GO:0005524">
    <property type="term" value="F:ATP binding"/>
    <property type="evidence" value="ECO:0007669"/>
    <property type="project" value="InterPro"/>
</dbReference>
<dbReference type="Gene3D" id="1.10.510.10">
    <property type="entry name" value="Transferase(Phosphotransferase) domain 1"/>
    <property type="match status" value="1"/>
</dbReference>
<dbReference type="SUPFAM" id="SSF56112">
    <property type="entry name" value="Protein kinase-like (PK-like)"/>
    <property type="match status" value="1"/>
</dbReference>